<dbReference type="OMA" id="WKCILAT"/>
<dbReference type="PANTHER" id="PTHR12425">
    <property type="entry name" value="SYNEMBRYN"/>
    <property type="match status" value="1"/>
</dbReference>
<keyword evidence="5" id="KW-1185">Reference proteome</keyword>
<name>A0A0P1A9F9_PLAHL</name>
<dbReference type="Proteomes" id="UP000054928">
    <property type="component" value="Unassembled WGS sequence"/>
</dbReference>
<evidence type="ECO:0000313" key="5">
    <source>
        <dbReference type="Proteomes" id="UP000054928"/>
    </source>
</evidence>
<organism evidence="4 5">
    <name type="scientific">Plasmopara halstedii</name>
    <name type="common">Downy mildew of sunflower</name>
    <dbReference type="NCBI Taxonomy" id="4781"/>
    <lineage>
        <taxon>Eukaryota</taxon>
        <taxon>Sar</taxon>
        <taxon>Stramenopiles</taxon>
        <taxon>Oomycota</taxon>
        <taxon>Peronosporomycetes</taxon>
        <taxon>Peronosporales</taxon>
        <taxon>Peronosporaceae</taxon>
        <taxon>Plasmopara</taxon>
    </lineage>
</organism>
<dbReference type="OrthoDB" id="5585685at2759"/>
<sequence length="411" mass="46821">MAWAEDFISAVESGSVNLDSVPAREEASSKIFAVLADVSSIKTQQDDAIFRLLAACRVFMRDRRGIYQLLSIEALERFLVIAESESWVSSVREEALMCMVNSVYMRPDFVSEHLIARHFIARLLGLARTKGTFSLHRLVWKFLLVSCEAREVPQHVSCSLEAWQLIFSTLSYGFKHGKMSDNVTGARVLLLMDLIKVISVLANEMQWTAKQEEVSPDIFHYIFRLGELLLDILCFEHPRVYRLDDHLVDLKNKVTEVFMLLPGSLLAALIQQRHKETDGFGKCSLLSPVVKHLQTMLLNVRVEKTRPLSEMLPTLIVCHNLAKTGEHEILGCFKMTILPSFQPSKAYFDAHEQAKTFYFNHLKSFLTCLDTDVRRYTSEWLFLLCDQNAKVYTQHTGIGNAIGLLRMKGLA</sequence>
<dbReference type="GO" id="GO:0007186">
    <property type="term" value="P:G protein-coupled receptor signaling pathway"/>
    <property type="evidence" value="ECO:0007669"/>
    <property type="project" value="TreeGrafter"/>
</dbReference>
<evidence type="ECO:0000256" key="1">
    <source>
        <dbReference type="ARBA" id="ARBA00009049"/>
    </source>
</evidence>
<dbReference type="AlphaFoldDB" id="A0A0P1A9F9"/>
<dbReference type="PANTHER" id="PTHR12425:SF5">
    <property type="entry name" value="SYNEMBRYN"/>
    <property type="match status" value="1"/>
</dbReference>
<dbReference type="GO" id="GO:0005737">
    <property type="term" value="C:cytoplasm"/>
    <property type="evidence" value="ECO:0007669"/>
    <property type="project" value="TreeGrafter"/>
</dbReference>
<dbReference type="InterPro" id="IPR019318">
    <property type="entry name" value="Gua_nucleotide_exch_fac_Ric8"/>
</dbReference>
<reference evidence="5" key="1">
    <citation type="submission" date="2014-09" db="EMBL/GenBank/DDBJ databases">
        <authorList>
            <person name="Sharma Rahul"/>
            <person name="Thines Marco"/>
        </authorList>
    </citation>
    <scope>NUCLEOTIDE SEQUENCE [LARGE SCALE GENOMIC DNA]</scope>
</reference>
<comment type="similarity">
    <text evidence="1">Belongs to the synembryn family.</text>
</comment>
<accession>A0A0P1A9F9</accession>
<keyword evidence="3" id="KW-0143">Chaperone</keyword>
<evidence type="ECO:0000313" key="4">
    <source>
        <dbReference type="EMBL" id="CEG37166.1"/>
    </source>
</evidence>
<dbReference type="EMBL" id="CCYD01000261">
    <property type="protein sequence ID" value="CEG37166.1"/>
    <property type="molecule type" value="Genomic_DNA"/>
</dbReference>
<protein>
    <submittedName>
        <fullName evidence="4">Signaling protein RIC-8/synembryn (Regulates neurotransmitter secretion)</fullName>
    </submittedName>
</protein>
<evidence type="ECO:0000256" key="2">
    <source>
        <dbReference type="ARBA" id="ARBA00022658"/>
    </source>
</evidence>
<dbReference type="Pfam" id="PF10165">
    <property type="entry name" value="Ric8"/>
    <property type="match status" value="1"/>
</dbReference>
<proteinExistence type="inferred from homology"/>
<evidence type="ECO:0000256" key="3">
    <source>
        <dbReference type="ARBA" id="ARBA00023186"/>
    </source>
</evidence>
<dbReference type="RefSeq" id="XP_024573535.1">
    <property type="nucleotide sequence ID" value="XM_024722461.1"/>
</dbReference>
<dbReference type="GO" id="GO:0001965">
    <property type="term" value="F:G-protein alpha-subunit binding"/>
    <property type="evidence" value="ECO:0007669"/>
    <property type="project" value="TreeGrafter"/>
</dbReference>
<dbReference type="STRING" id="4781.A0A0P1A9F9"/>
<keyword evidence="2" id="KW-0344">Guanine-nucleotide releasing factor</keyword>
<dbReference type="GO" id="GO:0005085">
    <property type="term" value="F:guanyl-nucleotide exchange factor activity"/>
    <property type="evidence" value="ECO:0007669"/>
    <property type="project" value="UniProtKB-KW"/>
</dbReference>
<dbReference type="GeneID" id="36399669"/>